<dbReference type="EMBL" id="CP054535">
    <property type="protein sequence ID" value="QSL64960.1"/>
    <property type="molecule type" value="Genomic_DNA"/>
</dbReference>
<proteinExistence type="inferred from homology"/>
<dbReference type="PROSITE" id="PS51195">
    <property type="entry name" value="Q_MOTIF"/>
    <property type="match status" value="1"/>
</dbReference>
<evidence type="ECO:0000313" key="17">
    <source>
        <dbReference type="Proteomes" id="UP000663699"/>
    </source>
</evidence>
<feature type="domain" description="Helicase ATP-binding" evidence="13">
    <location>
        <begin position="494"/>
        <end position="664"/>
    </location>
</feature>
<dbReference type="GO" id="GO:0016787">
    <property type="term" value="F:hydrolase activity"/>
    <property type="evidence" value="ECO:0007669"/>
    <property type="project" value="UniProtKB-KW"/>
</dbReference>
<evidence type="ECO:0000256" key="11">
    <source>
        <dbReference type="ARBA" id="ARBA00047984"/>
    </source>
</evidence>
<dbReference type="Pfam" id="PF00271">
    <property type="entry name" value="Helicase_C"/>
    <property type="match status" value="1"/>
</dbReference>
<dbReference type="PANTHER" id="PTHR47958">
    <property type="entry name" value="ATP-DEPENDENT RNA HELICASE DBP3"/>
    <property type="match status" value="1"/>
</dbReference>
<dbReference type="GO" id="GO:0003723">
    <property type="term" value="F:RNA binding"/>
    <property type="evidence" value="ECO:0007669"/>
    <property type="project" value="UniProtKB-KW"/>
</dbReference>
<evidence type="ECO:0000313" key="16">
    <source>
        <dbReference type="EMBL" id="QSL64960.1"/>
    </source>
</evidence>
<evidence type="ECO:0000259" key="15">
    <source>
        <dbReference type="PROSITE" id="PS51195"/>
    </source>
</evidence>
<dbReference type="EC" id="3.6.4.13" evidence="2"/>
<dbReference type="InterPro" id="IPR014001">
    <property type="entry name" value="Helicase_ATP-bd"/>
</dbReference>
<keyword evidence="4" id="KW-0378">Hydrolase</keyword>
<dbReference type="Gene3D" id="3.40.50.1820">
    <property type="entry name" value="alpha/beta hydrolase"/>
    <property type="match status" value="1"/>
</dbReference>
<keyword evidence="3" id="KW-0547">Nucleotide-binding</keyword>
<comment type="catalytic activity">
    <reaction evidence="11">
        <text>ATP + H2O = ADP + phosphate + H(+)</text>
        <dbReference type="Rhea" id="RHEA:13065"/>
        <dbReference type="ChEBI" id="CHEBI:15377"/>
        <dbReference type="ChEBI" id="CHEBI:15378"/>
        <dbReference type="ChEBI" id="CHEBI:30616"/>
        <dbReference type="ChEBI" id="CHEBI:43474"/>
        <dbReference type="ChEBI" id="CHEBI:456216"/>
        <dbReference type="EC" id="3.6.4.13"/>
    </reaction>
</comment>
<evidence type="ECO:0000256" key="10">
    <source>
        <dbReference type="ARBA" id="ARBA00037945"/>
    </source>
</evidence>
<evidence type="ECO:0000256" key="2">
    <source>
        <dbReference type="ARBA" id="ARBA00012552"/>
    </source>
</evidence>
<evidence type="ECO:0000256" key="8">
    <source>
        <dbReference type="ARBA" id="ARBA00023242"/>
    </source>
</evidence>
<evidence type="ECO:0000256" key="7">
    <source>
        <dbReference type="ARBA" id="ARBA00022884"/>
    </source>
</evidence>
<comment type="function">
    <text evidence="9">ATP-dependent RNA helicase involved in 40S ribosomal subunit biogenesis. Required for the processing and cleavage of 35S pre-rRNA at sites A0, A1, and A2, leading to mature 18S rRNA.</text>
</comment>
<dbReference type="GO" id="GO:0005524">
    <property type="term" value="F:ATP binding"/>
    <property type="evidence" value="ECO:0007669"/>
    <property type="project" value="UniProtKB-KW"/>
</dbReference>
<dbReference type="PROSITE" id="PS51194">
    <property type="entry name" value="HELICASE_CTER"/>
    <property type="match status" value="1"/>
</dbReference>
<feature type="domain" description="Helicase C-terminal" evidence="14">
    <location>
        <begin position="675"/>
        <end position="836"/>
    </location>
</feature>
<keyword evidence="6" id="KW-0067">ATP-binding</keyword>
<dbReference type="PROSITE" id="PS51192">
    <property type="entry name" value="HELICASE_ATP_BIND_1"/>
    <property type="match status" value="1"/>
</dbReference>
<dbReference type="SMART" id="SM00487">
    <property type="entry name" value="DEXDc"/>
    <property type="match status" value="1"/>
</dbReference>
<dbReference type="InterPro" id="IPR001650">
    <property type="entry name" value="Helicase_C-like"/>
</dbReference>
<evidence type="ECO:0000259" key="13">
    <source>
        <dbReference type="PROSITE" id="PS51192"/>
    </source>
</evidence>
<evidence type="ECO:0000256" key="5">
    <source>
        <dbReference type="ARBA" id="ARBA00022806"/>
    </source>
</evidence>
<dbReference type="InterPro" id="IPR003140">
    <property type="entry name" value="PLipase/COase/thioEstase"/>
</dbReference>
<dbReference type="Gene3D" id="3.40.50.300">
    <property type="entry name" value="P-loop containing nucleotide triphosphate hydrolases"/>
    <property type="match status" value="2"/>
</dbReference>
<dbReference type="FunFam" id="3.40.50.300:FF:000498">
    <property type="entry name" value="Eukaryotic initiation factor 4A-III"/>
    <property type="match status" value="1"/>
</dbReference>
<dbReference type="InterPro" id="IPR011545">
    <property type="entry name" value="DEAD/DEAH_box_helicase_dom"/>
</dbReference>
<comment type="similarity">
    <text evidence="10">Belongs to the DEAD box helicase family. DDX48/FAL1 subfamily.</text>
</comment>
<evidence type="ECO:0000256" key="6">
    <source>
        <dbReference type="ARBA" id="ARBA00022840"/>
    </source>
</evidence>
<dbReference type="GO" id="GO:0005730">
    <property type="term" value="C:nucleolus"/>
    <property type="evidence" value="ECO:0007669"/>
    <property type="project" value="UniProtKB-SubCell"/>
</dbReference>
<dbReference type="InterPro" id="IPR014014">
    <property type="entry name" value="RNA_helicase_DEAD_Q_motif"/>
</dbReference>
<name>A0A899FLT7_9ASCO</name>
<evidence type="ECO:0000259" key="14">
    <source>
        <dbReference type="PROSITE" id="PS51194"/>
    </source>
</evidence>
<evidence type="ECO:0000256" key="1">
    <source>
        <dbReference type="ARBA" id="ARBA00004604"/>
    </source>
</evidence>
<protein>
    <recommendedName>
        <fullName evidence="2">RNA helicase</fullName>
        <ecNumber evidence="2">3.6.4.13</ecNumber>
    </recommendedName>
</protein>
<keyword evidence="17" id="KW-1185">Reference proteome</keyword>
<gene>
    <name evidence="16" type="ORF">MERGE_002264</name>
</gene>
<dbReference type="Proteomes" id="UP000663699">
    <property type="component" value="Chromosome 4"/>
</dbReference>
<keyword evidence="5" id="KW-0347">Helicase</keyword>
<dbReference type="SUPFAM" id="SSF52540">
    <property type="entry name" value="P-loop containing nucleoside triphosphate hydrolases"/>
    <property type="match status" value="2"/>
</dbReference>
<evidence type="ECO:0000256" key="9">
    <source>
        <dbReference type="ARBA" id="ARBA00024310"/>
    </source>
</evidence>
<evidence type="ECO:0000256" key="3">
    <source>
        <dbReference type="ARBA" id="ARBA00022741"/>
    </source>
</evidence>
<dbReference type="AlphaFoldDB" id="A0A899FLT7"/>
<dbReference type="InterPro" id="IPR000629">
    <property type="entry name" value="RNA-helicase_DEAD-box_CS"/>
</dbReference>
<accession>A0A899FLT7</accession>
<keyword evidence="8" id="KW-0539">Nucleus</keyword>
<comment type="subcellular location">
    <subcellularLocation>
        <location evidence="1">Nucleus</location>
        <location evidence="1">Nucleolus</location>
    </subcellularLocation>
</comment>
<keyword evidence="7" id="KW-0694">RNA-binding</keyword>
<dbReference type="GO" id="GO:0003724">
    <property type="term" value="F:RNA helicase activity"/>
    <property type="evidence" value="ECO:0007669"/>
    <property type="project" value="UniProtKB-EC"/>
</dbReference>
<dbReference type="OrthoDB" id="10265785at2759"/>
<dbReference type="PROSITE" id="PS00039">
    <property type="entry name" value="DEAD_ATP_HELICASE"/>
    <property type="match status" value="1"/>
</dbReference>
<dbReference type="FunFam" id="3.40.50.300:FF:000031">
    <property type="entry name" value="Eukaryotic initiation factor 4A-III"/>
    <property type="match status" value="1"/>
</dbReference>
<organism evidence="16 17">
    <name type="scientific">Pneumocystis wakefieldiae</name>
    <dbReference type="NCBI Taxonomy" id="38082"/>
    <lineage>
        <taxon>Eukaryota</taxon>
        <taxon>Fungi</taxon>
        <taxon>Dikarya</taxon>
        <taxon>Ascomycota</taxon>
        <taxon>Taphrinomycotina</taxon>
        <taxon>Pneumocystomycetes</taxon>
        <taxon>Pneumocystaceae</taxon>
        <taxon>Pneumocystis</taxon>
    </lineage>
</organism>
<feature type="short sequence motif" description="Q motif" evidence="12">
    <location>
        <begin position="463"/>
        <end position="491"/>
    </location>
</feature>
<evidence type="ECO:0000256" key="12">
    <source>
        <dbReference type="PROSITE-ProRule" id="PRU00552"/>
    </source>
</evidence>
<dbReference type="CDD" id="cd18787">
    <property type="entry name" value="SF2_C_DEAD"/>
    <property type="match status" value="1"/>
</dbReference>
<dbReference type="InterPro" id="IPR027417">
    <property type="entry name" value="P-loop_NTPase"/>
</dbReference>
<dbReference type="Pfam" id="PF02230">
    <property type="entry name" value="Abhydrolase_2"/>
    <property type="match status" value="1"/>
</dbReference>
<reference evidence="16" key="1">
    <citation type="submission" date="2020-06" db="EMBL/GenBank/DDBJ databases">
        <title>Genomes of multiple members of Pneumocystis genus reveal paths to human pathogen Pneumocystis jirovecii.</title>
        <authorList>
            <person name="Cisse O.H."/>
            <person name="Ma L."/>
            <person name="Dekker J."/>
            <person name="Khil P."/>
            <person name="Jo J."/>
            <person name="Brenchley J."/>
            <person name="Blair R."/>
            <person name="Pahar B."/>
            <person name="Chabe M."/>
            <person name="Van Rompay K.A."/>
            <person name="Keesler R."/>
            <person name="Sukura A."/>
            <person name="Hirsch V."/>
            <person name="Kutty G."/>
            <person name="Liu Y."/>
            <person name="Peng L."/>
            <person name="Chen J."/>
            <person name="Song J."/>
            <person name="Weissenbacher-Lang C."/>
            <person name="Xu J."/>
            <person name="Upham N.S."/>
            <person name="Stajich J.E."/>
            <person name="Cuomo C.A."/>
            <person name="Cushion M.T."/>
            <person name="Kovacs J.A."/>
        </authorList>
    </citation>
    <scope>NUCLEOTIDE SEQUENCE</scope>
    <source>
        <strain evidence="16">2A</strain>
    </source>
</reference>
<dbReference type="Pfam" id="PF00270">
    <property type="entry name" value="DEAD"/>
    <property type="match status" value="1"/>
</dbReference>
<dbReference type="CDD" id="cd18045">
    <property type="entry name" value="DEADc_EIF4AIII_DDX48"/>
    <property type="match status" value="1"/>
</dbReference>
<dbReference type="InterPro" id="IPR029058">
    <property type="entry name" value="AB_hydrolase_fold"/>
</dbReference>
<dbReference type="SMART" id="SM00490">
    <property type="entry name" value="HELICc"/>
    <property type="match status" value="1"/>
</dbReference>
<evidence type="ECO:0000256" key="4">
    <source>
        <dbReference type="ARBA" id="ARBA00022801"/>
    </source>
</evidence>
<dbReference type="SUPFAM" id="SSF53474">
    <property type="entry name" value="alpha/beta-Hydrolases"/>
    <property type="match status" value="1"/>
</dbReference>
<sequence length="843" mass="96088">MRHSQSVQYRIPTLADLPEHVRGSIVAPDTPISNCLIILHGLGSSHIPFARLAKHLNLPETVCISLCGLKPIPLINPSENEAGSWHWGSDLTFDQDGNVSDNADLQKAVEILESLCKRLTDPLPHGCGFITQAIFFLGHGQGGRLALNFTLTQSKPDSPHFNKRFGGVLSIGGIIESLDSFTHLFPNESLCTEAIDVKNKARDDKDHVKRLPHTISRLTTPILLCGGDDESRITSEIIQQLSKIFYEVERVIWEDHEGDTMPRNRKEWYPLLRKKSNNIYKKHCLFIKKMASQEQISTQNCVSEELREKNLFVEENLDEWLRKKEERKPLWTLKHKKEESTYVYVPSVKVSLEPSVFSSTYATDGFITPCRQKEILIFKDEKNKGKITMQPQSAPAKINKSFHENFDIYYDEETYIEVPETKTNIEIFSVEMNKENMSPIKSKWISRRKKTVFTTSKEVTVAGSFEEMNLKEDLLRGIYSYGYELPSAVQSRAITQILKGRDVIAQAQSGTGKTATFSISILQVIDTAVRETQALVLSPTRELAVQIQNVLLALGQYQNVQSHACIGGTNIGEDIRKLDYGQHVISGTPGRVADMIRRRNLRTRNIKMLVLDEADELLNRGFREQIYDVYRYLPPGTQVVVVSATLPYDVLELTTKFMTDPVRILVKRDELTLDGLKQYFIAVEKEEWKFDTLCDLYDTLTITQAVIFCNTKRKVDWLAEKMREANFTVSSMHGDMPQKERDAIMGEFRQGNSRVLLCTDIWARGIDVQQVSLVINYDLPPNRENYIHRIGRSGRFGRKGVAINFVTAEDVRILRDIEQYYSTQIDEMPVSLAPFFSTFLTIS</sequence>
<feature type="domain" description="DEAD-box RNA helicase Q" evidence="15">
    <location>
        <begin position="463"/>
        <end position="491"/>
    </location>
</feature>